<accession>A0ABW4XM16</accession>
<dbReference type="Proteomes" id="UP001597380">
    <property type="component" value="Unassembled WGS sequence"/>
</dbReference>
<dbReference type="Pfam" id="PF12305">
    <property type="entry name" value="DUF3630"/>
    <property type="match status" value="1"/>
</dbReference>
<sequence length="117" mass="13552">MMKPELFTAPEGVPEREADLWLMADNHCQLSSTQIRWESFPDWAVAFCQSLDLKVMSKDQGADRHVWHLQGWDIELLLQYEEMSATVWIEALRNADWPALQASLKQELSFVAEETSK</sequence>
<comment type="caution">
    <text evidence="1">The sequence shown here is derived from an EMBL/GenBank/DDBJ whole genome shotgun (WGS) entry which is preliminary data.</text>
</comment>
<gene>
    <name evidence="1" type="ORF">ACFSJ3_08480</name>
</gene>
<dbReference type="RefSeq" id="WP_345340944.1">
    <property type="nucleotide sequence ID" value="NZ_BAABLI010000017.1"/>
</dbReference>
<dbReference type="InterPro" id="IPR022080">
    <property type="entry name" value="DUF3630"/>
</dbReference>
<proteinExistence type="predicted"/>
<evidence type="ECO:0000313" key="2">
    <source>
        <dbReference type="Proteomes" id="UP001597380"/>
    </source>
</evidence>
<name>A0ABW4XM16_9GAMM</name>
<reference evidence="2" key="1">
    <citation type="journal article" date="2019" name="Int. J. Syst. Evol. Microbiol.">
        <title>The Global Catalogue of Microorganisms (GCM) 10K type strain sequencing project: providing services to taxonomists for standard genome sequencing and annotation.</title>
        <authorList>
            <consortium name="The Broad Institute Genomics Platform"/>
            <consortium name="The Broad Institute Genome Sequencing Center for Infectious Disease"/>
            <person name="Wu L."/>
            <person name="Ma J."/>
        </authorList>
    </citation>
    <scope>NUCLEOTIDE SEQUENCE [LARGE SCALE GENOMIC DNA]</scope>
    <source>
        <strain evidence="2">CGMCC 1.10992</strain>
    </source>
</reference>
<dbReference type="EMBL" id="JBHUHT010000011">
    <property type="protein sequence ID" value="MFD2096017.1"/>
    <property type="molecule type" value="Genomic_DNA"/>
</dbReference>
<keyword evidence="2" id="KW-1185">Reference proteome</keyword>
<protein>
    <submittedName>
        <fullName evidence="1">DUF3630 family protein</fullName>
    </submittedName>
</protein>
<evidence type="ECO:0000313" key="1">
    <source>
        <dbReference type="EMBL" id="MFD2096017.1"/>
    </source>
</evidence>
<organism evidence="1 2">
    <name type="scientific">Corallincola platygyrae</name>
    <dbReference type="NCBI Taxonomy" id="1193278"/>
    <lineage>
        <taxon>Bacteria</taxon>
        <taxon>Pseudomonadati</taxon>
        <taxon>Pseudomonadota</taxon>
        <taxon>Gammaproteobacteria</taxon>
        <taxon>Alteromonadales</taxon>
        <taxon>Psychromonadaceae</taxon>
        <taxon>Corallincola</taxon>
    </lineage>
</organism>